<gene>
    <name evidence="2" type="ORF">HDF16_005494</name>
</gene>
<dbReference type="Proteomes" id="UP000540989">
    <property type="component" value="Unassembled WGS sequence"/>
</dbReference>
<feature type="transmembrane region" description="Helical" evidence="1">
    <location>
        <begin position="21"/>
        <end position="41"/>
    </location>
</feature>
<comment type="caution">
    <text evidence="2">The sequence shown here is derived from an EMBL/GenBank/DDBJ whole genome shotgun (WGS) entry which is preliminary data.</text>
</comment>
<evidence type="ECO:0000313" key="3">
    <source>
        <dbReference type="Proteomes" id="UP000540989"/>
    </source>
</evidence>
<keyword evidence="1" id="KW-1133">Transmembrane helix</keyword>
<evidence type="ECO:0000256" key="1">
    <source>
        <dbReference type="SAM" id="Phobius"/>
    </source>
</evidence>
<sequence length="48" mass="5140">MNRHRALAALNGRASRYAATVVVALQHVLTVAAEVGLILPLERVAYLA</sequence>
<keyword evidence="1" id="KW-0812">Transmembrane</keyword>
<organism evidence="2 3">
    <name type="scientific">Granulicella aggregans</name>
    <dbReference type="NCBI Taxonomy" id="474949"/>
    <lineage>
        <taxon>Bacteria</taxon>
        <taxon>Pseudomonadati</taxon>
        <taxon>Acidobacteriota</taxon>
        <taxon>Terriglobia</taxon>
        <taxon>Terriglobales</taxon>
        <taxon>Acidobacteriaceae</taxon>
        <taxon>Granulicella</taxon>
    </lineage>
</organism>
<keyword evidence="1" id="KW-0472">Membrane</keyword>
<dbReference type="AlphaFoldDB" id="A0A7W7ZIZ8"/>
<dbReference type="EMBL" id="JACHIP010000019">
    <property type="protein sequence ID" value="MBB5060758.1"/>
    <property type="molecule type" value="Genomic_DNA"/>
</dbReference>
<proteinExistence type="predicted"/>
<accession>A0A7W7ZIZ8</accession>
<evidence type="ECO:0000313" key="2">
    <source>
        <dbReference type="EMBL" id="MBB5060758.1"/>
    </source>
</evidence>
<name>A0A7W7ZIZ8_9BACT</name>
<protein>
    <submittedName>
        <fullName evidence="2">Uncharacterized protein</fullName>
    </submittedName>
</protein>
<reference evidence="2 3" key="1">
    <citation type="submission" date="2020-08" db="EMBL/GenBank/DDBJ databases">
        <title>Genomic Encyclopedia of Type Strains, Phase IV (KMG-V): Genome sequencing to study the core and pangenomes of soil and plant-associated prokaryotes.</title>
        <authorList>
            <person name="Whitman W."/>
        </authorList>
    </citation>
    <scope>NUCLEOTIDE SEQUENCE [LARGE SCALE GENOMIC DNA]</scope>
    <source>
        <strain evidence="2 3">M8UP14</strain>
    </source>
</reference>
<keyword evidence="3" id="KW-1185">Reference proteome</keyword>